<dbReference type="PRINTS" id="PR00344">
    <property type="entry name" value="BCTRLSENSOR"/>
</dbReference>
<dbReference type="PROSITE" id="PS50113">
    <property type="entry name" value="PAC"/>
    <property type="match status" value="1"/>
</dbReference>
<dbReference type="PROSITE" id="PS50110">
    <property type="entry name" value="RESPONSE_REGULATORY"/>
    <property type="match status" value="1"/>
</dbReference>
<dbReference type="Pfam" id="PF00512">
    <property type="entry name" value="HisKA"/>
    <property type="match status" value="1"/>
</dbReference>
<dbReference type="SMART" id="SM00448">
    <property type="entry name" value="REC"/>
    <property type="match status" value="1"/>
</dbReference>
<feature type="domain" description="Response regulatory" evidence="7">
    <location>
        <begin position="812"/>
        <end position="931"/>
    </location>
</feature>
<feature type="domain" description="PAC" evidence="9">
    <location>
        <begin position="359"/>
        <end position="409"/>
    </location>
</feature>
<dbReference type="InterPro" id="IPR011006">
    <property type="entry name" value="CheY-like_superfamily"/>
</dbReference>
<dbReference type="InterPro" id="IPR001789">
    <property type="entry name" value="Sig_transdc_resp-reg_receiver"/>
</dbReference>
<feature type="domain" description="PAS" evidence="8">
    <location>
        <begin position="282"/>
        <end position="352"/>
    </location>
</feature>
<dbReference type="Gene3D" id="1.10.287.130">
    <property type="match status" value="1"/>
</dbReference>
<dbReference type="InterPro" id="IPR035965">
    <property type="entry name" value="PAS-like_dom_sf"/>
</dbReference>
<proteinExistence type="predicted"/>
<dbReference type="SMART" id="SM00091">
    <property type="entry name" value="PAS"/>
    <property type="match status" value="1"/>
</dbReference>
<evidence type="ECO:0000259" key="6">
    <source>
        <dbReference type="PROSITE" id="PS50109"/>
    </source>
</evidence>
<dbReference type="SUPFAM" id="SSF55874">
    <property type="entry name" value="ATPase domain of HSP90 chaperone/DNA topoisomerase II/histidine kinase"/>
    <property type="match status" value="1"/>
</dbReference>
<dbReference type="RefSeq" id="WP_210225981.1">
    <property type="nucleotide sequence ID" value="NZ_CP072800.1"/>
</dbReference>
<dbReference type="SUPFAM" id="SSF47384">
    <property type="entry name" value="Homodimeric domain of signal transducing histidine kinase"/>
    <property type="match status" value="1"/>
</dbReference>
<dbReference type="CDD" id="cd16922">
    <property type="entry name" value="HATPase_EvgS-ArcB-TorS-like"/>
    <property type="match status" value="1"/>
</dbReference>
<dbReference type="InterPro" id="IPR000014">
    <property type="entry name" value="PAS"/>
</dbReference>
<dbReference type="CDD" id="cd17546">
    <property type="entry name" value="REC_hyHK_CKI1_RcsC-like"/>
    <property type="match status" value="1"/>
</dbReference>
<evidence type="ECO:0000259" key="8">
    <source>
        <dbReference type="PROSITE" id="PS50112"/>
    </source>
</evidence>
<keyword evidence="11" id="KW-1185">Reference proteome</keyword>
<dbReference type="EC" id="2.7.13.3" evidence="2"/>
<dbReference type="InterPro" id="IPR003594">
    <property type="entry name" value="HATPase_dom"/>
</dbReference>
<organism evidence="10 11">
    <name type="scientific">Candidatus Thiothrix anitrata</name>
    <dbReference type="NCBI Taxonomy" id="2823902"/>
    <lineage>
        <taxon>Bacteria</taxon>
        <taxon>Pseudomonadati</taxon>
        <taxon>Pseudomonadota</taxon>
        <taxon>Gammaproteobacteria</taxon>
        <taxon>Thiotrichales</taxon>
        <taxon>Thiotrichaceae</taxon>
        <taxon>Thiothrix</taxon>
    </lineage>
</organism>
<dbReference type="InterPro" id="IPR021796">
    <property type="entry name" value="Tll0287-like_dom"/>
</dbReference>
<feature type="domain" description="Histidine kinase" evidence="6">
    <location>
        <begin position="427"/>
        <end position="651"/>
    </location>
</feature>
<dbReference type="PANTHER" id="PTHR45339:SF5">
    <property type="entry name" value="HISTIDINE KINASE"/>
    <property type="match status" value="1"/>
</dbReference>
<dbReference type="Pfam" id="PF00072">
    <property type="entry name" value="Response_reg"/>
    <property type="match status" value="1"/>
</dbReference>
<dbReference type="SUPFAM" id="SSF52172">
    <property type="entry name" value="CheY-like"/>
    <property type="match status" value="1"/>
</dbReference>
<dbReference type="Gene3D" id="3.30.565.10">
    <property type="entry name" value="Histidine kinase-like ATPase, C-terminal domain"/>
    <property type="match status" value="1"/>
</dbReference>
<dbReference type="Pfam" id="PF00989">
    <property type="entry name" value="PAS"/>
    <property type="match status" value="1"/>
</dbReference>
<dbReference type="NCBIfam" id="TIGR00229">
    <property type="entry name" value="sensory_box"/>
    <property type="match status" value="1"/>
</dbReference>
<dbReference type="SMART" id="SM00387">
    <property type="entry name" value="HATPase_c"/>
    <property type="match status" value="1"/>
</dbReference>
<keyword evidence="5" id="KW-0472">Membrane</keyword>
<dbReference type="SUPFAM" id="SSF55785">
    <property type="entry name" value="PYP-like sensor domain (PAS domain)"/>
    <property type="match status" value="1"/>
</dbReference>
<evidence type="ECO:0000256" key="1">
    <source>
        <dbReference type="ARBA" id="ARBA00000085"/>
    </source>
</evidence>
<dbReference type="Gene3D" id="3.30.450.20">
    <property type="entry name" value="PAS domain"/>
    <property type="match status" value="1"/>
</dbReference>
<dbReference type="EMBL" id="CP072800">
    <property type="protein sequence ID" value="QTR49123.1"/>
    <property type="molecule type" value="Genomic_DNA"/>
</dbReference>
<dbReference type="Pfam" id="PF11845">
    <property type="entry name" value="Tll0287-like"/>
    <property type="match status" value="1"/>
</dbReference>
<dbReference type="PANTHER" id="PTHR45339">
    <property type="entry name" value="HYBRID SIGNAL TRANSDUCTION HISTIDINE KINASE J"/>
    <property type="match status" value="1"/>
</dbReference>
<evidence type="ECO:0000256" key="4">
    <source>
        <dbReference type="PROSITE-ProRule" id="PRU00169"/>
    </source>
</evidence>
<dbReference type="Gene3D" id="3.40.50.2300">
    <property type="match status" value="1"/>
</dbReference>
<dbReference type="CDD" id="cd00130">
    <property type="entry name" value="PAS"/>
    <property type="match status" value="1"/>
</dbReference>
<dbReference type="Proteomes" id="UP000672027">
    <property type="component" value="Chromosome"/>
</dbReference>
<dbReference type="InterPro" id="IPR036097">
    <property type="entry name" value="HisK_dim/P_sf"/>
</dbReference>
<evidence type="ECO:0000256" key="5">
    <source>
        <dbReference type="SAM" id="Phobius"/>
    </source>
</evidence>
<dbReference type="InterPro" id="IPR005467">
    <property type="entry name" value="His_kinase_dom"/>
</dbReference>
<dbReference type="SMART" id="SM00388">
    <property type="entry name" value="HisKA"/>
    <property type="match status" value="1"/>
</dbReference>
<feature type="modified residue" description="4-aspartylphosphate" evidence="4">
    <location>
        <position position="862"/>
    </location>
</feature>
<name>A0ABX7X2W8_9GAMM</name>
<evidence type="ECO:0000313" key="10">
    <source>
        <dbReference type="EMBL" id="QTR49123.1"/>
    </source>
</evidence>
<protein>
    <recommendedName>
        <fullName evidence="2">histidine kinase</fullName>
        <ecNumber evidence="2">2.7.13.3</ecNumber>
    </recommendedName>
</protein>
<dbReference type="Pfam" id="PF02518">
    <property type="entry name" value="HATPase_c"/>
    <property type="match status" value="1"/>
</dbReference>
<comment type="catalytic activity">
    <reaction evidence="1">
        <text>ATP + protein L-histidine = ADP + protein N-phospho-L-histidine.</text>
        <dbReference type="EC" id="2.7.13.3"/>
    </reaction>
</comment>
<dbReference type="InterPro" id="IPR004358">
    <property type="entry name" value="Sig_transdc_His_kin-like_C"/>
</dbReference>
<dbReference type="InterPro" id="IPR000700">
    <property type="entry name" value="PAS-assoc_C"/>
</dbReference>
<evidence type="ECO:0000256" key="2">
    <source>
        <dbReference type="ARBA" id="ARBA00012438"/>
    </source>
</evidence>
<keyword evidence="5" id="KW-0812">Transmembrane</keyword>
<dbReference type="CDD" id="cd00082">
    <property type="entry name" value="HisKA"/>
    <property type="match status" value="1"/>
</dbReference>
<sequence length="939" mass="104731">MAAQDNKTSHGDGFISRYVVYILSFLLLIGAGVVFWFSYQKSQSINQEIAVYEASQFAASVSRFRTFYSEVFVPRAKESNITITHDYVTDKTSLPLPATMMIDFSKFLSQGKDDDYKVRLYSDKPFPWRKDGGAKDDFERWALDELRKNPEKAVWRFEGEPGNQRLRYARADRLGESCVGCHNSYQNSPKTDWKVGDVRGVLEVSRPLSGFENATKTAMMESFLMLLGLGVSMLFVLMLALRGLRGSLKHSQAAEASARLANQKLVLGIEEREQLAEDLKASEIKTRTIIDSVLDAIIVINDKGIILETNQSVVTVLGYNPEELHGQNIKMLMHGTHHDQHDHYIQRYLHTGEQHIIGKPRQLNARRKDGSLLPIDLSVNEARFGDSIVFTGIIRDISHRLQVQEELAQARDEALESTRLKSEFLANMSHEIRTPMNGVIGMTELLLTGKLNREQRDQVRTVQQSAESLLRVINDILDFSKIEAGKLSVSQVGFELLPVIEGVIDLLVEQAQSKGIELAFFIDRDVPAAIVSDPVRLRQILVNLLSNGIKFTTRGYVVLKISIRQPAVAVGESQLIRFDVLDTGCGIPEAAQAKLFNAFSQVDGSVTRQHGGTGLGLAISRQLAQLMGGDMGLLSKEGIGSNVWATLQAEVSTLSEIPPVGLVSVLMLGAKPMLNSYYETQLQQWGLEPLMVDSFNSLLLALEANAGFDLLVLDADMAYHKPDHPLGMTAVVKAVRELTDTPLVIYGTHKQIALLETIRLGRRIHLLPKPIKHSAVFRYLRHQPIKADLGEALVAPSVPASEPLETQLTAPRILLTEDHLVNQKVALAMLKKLGYSRVDCALNGEEALNAVQQHHYALVLMDCQMPKMDGYEATRQIRRLENERYQALPIVALTAHTMKGDDDKCFAAGMNDYLSKPVRVDDLQQKLEKWLKVQPELVS</sequence>
<accession>A0ABX7X2W8</accession>
<reference evidence="10 11" key="1">
    <citation type="submission" date="2021-04" db="EMBL/GenBank/DDBJ databases">
        <title>Genomics, taxonomy and metabolism of representatives of sulfur bacteria of the genus Thiothrix: Thiothrix fructosivorans QT, Thiothrix unzii A1T and three new species, Thiothrix subterranea sp. nov., Thiothrix litoralis sp. nov. and 'Candidatus Thiothrix anitrata' sp. nov.</title>
        <authorList>
            <person name="Ravin N.V."/>
            <person name="Smolyakov D."/>
            <person name="Rudenko T.S."/>
            <person name="Mardanov A.V."/>
            <person name="Beletsky A.V."/>
            <person name="Markov N.D."/>
            <person name="Fomenkov A.I."/>
            <person name="Roberts R.J."/>
            <person name="Karnachuk O.V."/>
            <person name="Novikov A."/>
            <person name="Grabovich M.Y."/>
        </authorList>
    </citation>
    <scope>NUCLEOTIDE SEQUENCE [LARGE SCALE GENOMIC DNA]</scope>
    <source>
        <strain evidence="10 11">A52</strain>
    </source>
</reference>
<gene>
    <name evidence="10" type="ORF">J8380_12710</name>
</gene>
<keyword evidence="5" id="KW-1133">Transmembrane helix</keyword>
<dbReference type="PROSITE" id="PS50112">
    <property type="entry name" value="PAS"/>
    <property type="match status" value="1"/>
</dbReference>
<keyword evidence="3 4" id="KW-0597">Phosphoprotein</keyword>
<evidence type="ECO:0000313" key="11">
    <source>
        <dbReference type="Proteomes" id="UP000672027"/>
    </source>
</evidence>
<dbReference type="InterPro" id="IPR003661">
    <property type="entry name" value="HisK_dim/P_dom"/>
</dbReference>
<dbReference type="InterPro" id="IPR036890">
    <property type="entry name" value="HATPase_C_sf"/>
</dbReference>
<evidence type="ECO:0000256" key="3">
    <source>
        <dbReference type="ARBA" id="ARBA00022553"/>
    </source>
</evidence>
<evidence type="ECO:0000259" key="9">
    <source>
        <dbReference type="PROSITE" id="PS50113"/>
    </source>
</evidence>
<dbReference type="InterPro" id="IPR013767">
    <property type="entry name" value="PAS_fold"/>
</dbReference>
<dbReference type="PROSITE" id="PS50109">
    <property type="entry name" value="HIS_KIN"/>
    <property type="match status" value="1"/>
</dbReference>
<feature type="transmembrane region" description="Helical" evidence="5">
    <location>
        <begin position="18"/>
        <end position="39"/>
    </location>
</feature>
<evidence type="ECO:0000259" key="7">
    <source>
        <dbReference type="PROSITE" id="PS50110"/>
    </source>
</evidence>
<feature type="transmembrane region" description="Helical" evidence="5">
    <location>
        <begin position="223"/>
        <end position="241"/>
    </location>
</feature>